<keyword evidence="2" id="KW-1133">Transmembrane helix</keyword>
<gene>
    <name evidence="3" type="ORF">DM02DRAFT_410793</name>
</gene>
<proteinExistence type="predicted"/>
<feature type="region of interest" description="Disordered" evidence="1">
    <location>
        <begin position="13"/>
        <end position="36"/>
    </location>
</feature>
<sequence length="111" mass="12009">MMGNASRLAAQGYSTCSSSSGHGKPHHVTMPDAPTQMTRNTNRINAAQRIMSCSISNLTALGRSRWSPLGIVHHINSTTLAPFFRFGNAMPVCSCLAFLPLINALLIYPHI</sequence>
<protein>
    <submittedName>
        <fullName evidence="3">Uncharacterized protein</fullName>
    </submittedName>
</protein>
<name>A0A2V1DPG1_9PLEO</name>
<keyword evidence="2" id="KW-0472">Membrane</keyword>
<feature type="transmembrane region" description="Helical" evidence="2">
    <location>
        <begin position="89"/>
        <end position="108"/>
    </location>
</feature>
<evidence type="ECO:0000256" key="1">
    <source>
        <dbReference type="SAM" id="MobiDB-lite"/>
    </source>
</evidence>
<dbReference type="AlphaFoldDB" id="A0A2V1DPG1"/>
<evidence type="ECO:0000313" key="4">
    <source>
        <dbReference type="Proteomes" id="UP000244855"/>
    </source>
</evidence>
<keyword evidence="4" id="KW-1185">Reference proteome</keyword>
<reference evidence="3 4" key="1">
    <citation type="journal article" date="2018" name="Sci. Rep.">
        <title>Comparative genomics provides insights into the lifestyle and reveals functional heterogeneity of dark septate endophytic fungi.</title>
        <authorList>
            <person name="Knapp D.G."/>
            <person name="Nemeth J.B."/>
            <person name="Barry K."/>
            <person name="Hainaut M."/>
            <person name="Henrissat B."/>
            <person name="Johnson J."/>
            <person name="Kuo A."/>
            <person name="Lim J.H.P."/>
            <person name="Lipzen A."/>
            <person name="Nolan M."/>
            <person name="Ohm R.A."/>
            <person name="Tamas L."/>
            <person name="Grigoriev I.V."/>
            <person name="Spatafora J.W."/>
            <person name="Nagy L.G."/>
            <person name="Kovacs G.M."/>
        </authorList>
    </citation>
    <scope>NUCLEOTIDE SEQUENCE [LARGE SCALE GENOMIC DNA]</scope>
    <source>
        <strain evidence="3 4">DSE2036</strain>
    </source>
</reference>
<organism evidence="3 4">
    <name type="scientific">Periconia macrospinosa</name>
    <dbReference type="NCBI Taxonomy" id="97972"/>
    <lineage>
        <taxon>Eukaryota</taxon>
        <taxon>Fungi</taxon>
        <taxon>Dikarya</taxon>
        <taxon>Ascomycota</taxon>
        <taxon>Pezizomycotina</taxon>
        <taxon>Dothideomycetes</taxon>
        <taxon>Pleosporomycetidae</taxon>
        <taxon>Pleosporales</taxon>
        <taxon>Massarineae</taxon>
        <taxon>Periconiaceae</taxon>
        <taxon>Periconia</taxon>
    </lineage>
</organism>
<keyword evidence="2" id="KW-0812">Transmembrane</keyword>
<dbReference type="EMBL" id="KZ805379">
    <property type="protein sequence ID" value="PVI00128.1"/>
    <property type="molecule type" value="Genomic_DNA"/>
</dbReference>
<evidence type="ECO:0000313" key="3">
    <source>
        <dbReference type="EMBL" id="PVI00128.1"/>
    </source>
</evidence>
<dbReference type="Proteomes" id="UP000244855">
    <property type="component" value="Unassembled WGS sequence"/>
</dbReference>
<evidence type="ECO:0000256" key="2">
    <source>
        <dbReference type="SAM" id="Phobius"/>
    </source>
</evidence>
<accession>A0A2V1DPG1</accession>